<dbReference type="Proteomes" id="UP000626844">
    <property type="component" value="Unassembled WGS sequence"/>
</dbReference>
<comment type="caution">
    <text evidence="1">The sequence shown here is derived from an EMBL/GenBank/DDBJ whole genome shotgun (WGS) entry which is preliminary data.</text>
</comment>
<dbReference type="PANTHER" id="PTHR10000">
    <property type="entry name" value="PHOSPHOSERINE PHOSPHATASE"/>
    <property type="match status" value="1"/>
</dbReference>
<dbReference type="InterPro" id="IPR000150">
    <property type="entry name" value="Cof"/>
</dbReference>
<keyword evidence="1" id="KW-0378">Hydrolase</keyword>
<dbReference type="AlphaFoldDB" id="A0A926N7T0"/>
<dbReference type="GO" id="GO:0005829">
    <property type="term" value="C:cytosol"/>
    <property type="evidence" value="ECO:0007669"/>
    <property type="project" value="TreeGrafter"/>
</dbReference>
<dbReference type="NCBIfam" id="TIGR00099">
    <property type="entry name" value="Cof-subfamily"/>
    <property type="match status" value="1"/>
</dbReference>
<reference evidence="1" key="1">
    <citation type="submission" date="2020-09" db="EMBL/GenBank/DDBJ databases">
        <title>A novel bacterium of genus Bacillus, isolated from South China Sea.</title>
        <authorList>
            <person name="Huang H."/>
            <person name="Mo K."/>
            <person name="Hu Y."/>
        </authorList>
    </citation>
    <scope>NUCLEOTIDE SEQUENCE</scope>
    <source>
        <strain evidence="1">IB182487</strain>
    </source>
</reference>
<evidence type="ECO:0000313" key="2">
    <source>
        <dbReference type="Proteomes" id="UP000626844"/>
    </source>
</evidence>
<dbReference type="InterPro" id="IPR006379">
    <property type="entry name" value="HAD-SF_hydro_IIB"/>
</dbReference>
<evidence type="ECO:0000313" key="1">
    <source>
        <dbReference type="EMBL" id="MBD1378952.1"/>
    </source>
</evidence>
<dbReference type="InterPro" id="IPR023214">
    <property type="entry name" value="HAD_sf"/>
</dbReference>
<sequence length="259" mass="29172">MKSIKIAFFDIDGTIFNHNTNSIAESTIEAIQALNHKGIKTIISTGRTRQNCIDVAEKVGITNFINVNGNYVTIDEKVIHKTAISLETLKKFDEFARSNNHCFYYCGEMDNNISSANHPYTEKHFNQHYLKQMKSEADFHLKNEVLQIALLCEHEYLPLYHPQFNDLTFKPWISIGTDIFVKGQSKAKGIEKVLAYYNFHADEAIAFGDGVNDIEMLQYVGTGIAMGNANDEVKSAANIVAKSIDEDGIFHSLKQLSII</sequence>
<accession>A0A926N7T0</accession>
<name>A0A926N7T0_9BACI</name>
<dbReference type="GO" id="GO:0016791">
    <property type="term" value="F:phosphatase activity"/>
    <property type="evidence" value="ECO:0007669"/>
    <property type="project" value="TreeGrafter"/>
</dbReference>
<dbReference type="SFLD" id="SFLDS00003">
    <property type="entry name" value="Haloacid_Dehalogenase"/>
    <property type="match status" value="1"/>
</dbReference>
<dbReference type="PANTHER" id="PTHR10000:SF25">
    <property type="entry name" value="PHOSPHATASE YKRA-RELATED"/>
    <property type="match status" value="1"/>
</dbReference>
<dbReference type="PROSITE" id="PS01229">
    <property type="entry name" value="COF_2"/>
    <property type="match status" value="1"/>
</dbReference>
<proteinExistence type="predicted"/>
<dbReference type="RefSeq" id="WP_191155161.1">
    <property type="nucleotide sequence ID" value="NZ_JACXAI010000002.1"/>
</dbReference>
<protein>
    <submittedName>
        <fullName evidence="1">Cof-type HAD-IIB family hydrolase</fullName>
    </submittedName>
</protein>
<dbReference type="SUPFAM" id="SSF56784">
    <property type="entry name" value="HAD-like"/>
    <property type="match status" value="1"/>
</dbReference>
<dbReference type="Gene3D" id="3.40.50.1000">
    <property type="entry name" value="HAD superfamily/HAD-like"/>
    <property type="match status" value="1"/>
</dbReference>
<dbReference type="Gene3D" id="3.30.1240.10">
    <property type="match status" value="1"/>
</dbReference>
<dbReference type="InterPro" id="IPR036412">
    <property type="entry name" value="HAD-like_sf"/>
</dbReference>
<gene>
    <name evidence="1" type="ORF">IC621_01805</name>
</gene>
<dbReference type="NCBIfam" id="TIGR01484">
    <property type="entry name" value="HAD-SF-IIB"/>
    <property type="match status" value="1"/>
</dbReference>
<keyword evidence="2" id="KW-1185">Reference proteome</keyword>
<dbReference type="EMBL" id="JACXAI010000002">
    <property type="protein sequence ID" value="MBD1378952.1"/>
    <property type="molecule type" value="Genomic_DNA"/>
</dbReference>
<dbReference type="Pfam" id="PF08282">
    <property type="entry name" value="Hydrolase_3"/>
    <property type="match status" value="1"/>
</dbReference>
<dbReference type="SFLD" id="SFLDG01140">
    <property type="entry name" value="C2.B:_Phosphomannomutase_and_P"/>
    <property type="match status" value="1"/>
</dbReference>
<organism evidence="1 2">
    <name type="scientific">Metabacillus arenae</name>
    <dbReference type="NCBI Taxonomy" id="2771434"/>
    <lineage>
        <taxon>Bacteria</taxon>
        <taxon>Bacillati</taxon>
        <taxon>Bacillota</taxon>
        <taxon>Bacilli</taxon>
        <taxon>Bacillales</taxon>
        <taxon>Bacillaceae</taxon>
        <taxon>Metabacillus</taxon>
    </lineage>
</organism>
<dbReference type="GO" id="GO:0000287">
    <property type="term" value="F:magnesium ion binding"/>
    <property type="evidence" value="ECO:0007669"/>
    <property type="project" value="TreeGrafter"/>
</dbReference>